<evidence type="ECO:0000256" key="1">
    <source>
        <dbReference type="SAM" id="MobiDB-lite"/>
    </source>
</evidence>
<evidence type="ECO:0000313" key="3">
    <source>
        <dbReference type="Proteomes" id="UP000006671"/>
    </source>
</evidence>
<accession>D2W5Q7</accession>
<dbReference type="KEGG" id="ngr:NAEGRDRAFT_76749"/>
<feature type="compositionally biased region" description="Low complexity" evidence="1">
    <location>
        <begin position="234"/>
        <end position="256"/>
    </location>
</feature>
<organism evidence="3">
    <name type="scientific">Naegleria gruberi</name>
    <name type="common">Amoeba</name>
    <dbReference type="NCBI Taxonomy" id="5762"/>
    <lineage>
        <taxon>Eukaryota</taxon>
        <taxon>Discoba</taxon>
        <taxon>Heterolobosea</taxon>
        <taxon>Tetramitia</taxon>
        <taxon>Eutetramitia</taxon>
        <taxon>Vahlkampfiidae</taxon>
        <taxon>Naegleria</taxon>
    </lineage>
</organism>
<protein>
    <submittedName>
        <fullName evidence="2">Predicted protein</fullName>
    </submittedName>
</protein>
<dbReference type="AlphaFoldDB" id="D2W5Q7"/>
<dbReference type="Proteomes" id="UP000006671">
    <property type="component" value="Unassembled WGS sequence"/>
</dbReference>
<feature type="compositionally biased region" description="Low complexity" evidence="1">
    <location>
        <begin position="49"/>
        <end position="75"/>
    </location>
</feature>
<dbReference type="VEuPathDB" id="AmoebaDB:NAEGRDRAFT_76749"/>
<feature type="compositionally biased region" description="Basic and acidic residues" evidence="1">
    <location>
        <begin position="33"/>
        <end position="42"/>
    </location>
</feature>
<gene>
    <name evidence="2" type="ORF">NAEGRDRAFT_76749</name>
</gene>
<name>D2W5Q7_NAEGR</name>
<dbReference type="OrthoDB" id="8707547at2759"/>
<dbReference type="EMBL" id="GG739122">
    <property type="protein sequence ID" value="EFC35596.1"/>
    <property type="molecule type" value="Genomic_DNA"/>
</dbReference>
<dbReference type="GeneID" id="8860290"/>
<proteinExistence type="predicted"/>
<dbReference type="RefSeq" id="XP_002668340.1">
    <property type="nucleotide sequence ID" value="XM_002668294.1"/>
</dbReference>
<dbReference type="OMA" id="QRESTNA"/>
<feature type="region of interest" description="Disordered" evidence="1">
    <location>
        <begin position="229"/>
        <end position="268"/>
    </location>
</feature>
<evidence type="ECO:0000313" key="2">
    <source>
        <dbReference type="EMBL" id="EFC35596.1"/>
    </source>
</evidence>
<reference evidence="2 3" key="1">
    <citation type="journal article" date="2010" name="Cell">
        <title>The genome of Naegleria gruberi illuminates early eukaryotic versatility.</title>
        <authorList>
            <person name="Fritz-Laylin L.K."/>
            <person name="Prochnik S.E."/>
            <person name="Ginger M.L."/>
            <person name="Dacks J.B."/>
            <person name="Carpenter M.L."/>
            <person name="Field M.C."/>
            <person name="Kuo A."/>
            <person name="Paredez A."/>
            <person name="Chapman J."/>
            <person name="Pham J."/>
            <person name="Shu S."/>
            <person name="Neupane R."/>
            <person name="Cipriano M."/>
            <person name="Mancuso J."/>
            <person name="Tu H."/>
            <person name="Salamov A."/>
            <person name="Lindquist E."/>
            <person name="Shapiro H."/>
            <person name="Lucas S."/>
            <person name="Grigoriev I.V."/>
            <person name="Cande W.Z."/>
            <person name="Fulton C."/>
            <person name="Rokhsar D.S."/>
            <person name="Dawson S.C."/>
        </authorList>
    </citation>
    <scope>NUCLEOTIDE SEQUENCE [LARGE SCALE GENOMIC DNA]</scope>
    <source>
        <strain evidence="2 3">NEG-M</strain>
    </source>
</reference>
<sequence length="268" mass="31086">MRKTKHQGPMFEELSDDDEYGDHMSSSNGSSVRYEDPDDHINNYRHYHSSSSNSTRSRTTSNSNNSNNSNTNSNNNDRRRRSEDPFNMMKMSNSFFDNDPFFSNSPFDMMSSMKRSEQLFKRMDEDFNSHFNNINNHSNFDNANSYYSSSFSSISSNRDGSKISKRKEIIKDSRTGTEKVSITKQVGDKKSLLEKTRDKQGKEHVFKKLENVSTDQDFDKEWKQYSKQLPKFKSSSSSSLTHDTCNNTTTSNNNNNRIRGALSYEKRK</sequence>
<feature type="region of interest" description="Disordered" evidence="1">
    <location>
        <begin position="1"/>
        <end position="83"/>
    </location>
</feature>
<keyword evidence="3" id="KW-1185">Reference proteome</keyword>
<dbReference type="InParanoid" id="D2W5Q7"/>